<dbReference type="EMBL" id="JANTZM010000047">
    <property type="protein sequence ID" value="MCS4159576.1"/>
    <property type="molecule type" value="Genomic_DNA"/>
</dbReference>
<comment type="caution">
    <text evidence="1">The sequence shown here is derived from an EMBL/GenBank/DDBJ whole genome shotgun (WGS) entry which is preliminary data.</text>
</comment>
<evidence type="ECO:0000313" key="1">
    <source>
        <dbReference type="EMBL" id="MCS4159576.1"/>
    </source>
</evidence>
<proteinExistence type="predicted"/>
<reference evidence="1" key="1">
    <citation type="submission" date="2022-08" db="EMBL/GenBank/DDBJ databases">
        <title>Genomic Encyclopedia of Type Strains, Phase V (KMG-V): Genome sequencing to study the core and pangenomes of soil and plant-associated prokaryotes.</title>
        <authorList>
            <person name="Whitman W."/>
        </authorList>
    </citation>
    <scope>NUCLEOTIDE SEQUENCE</scope>
    <source>
        <strain evidence="1">SP3002</strain>
    </source>
</reference>
<protein>
    <submittedName>
        <fullName evidence="1">Uncharacterized protein</fullName>
    </submittedName>
</protein>
<accession>A0AAW5PCP8</accession>
<name>A0AAW5PCP8_9BACT</name>
<dbReference type="Proteomes" id="UP001155110">
    <property type="component" value="Unassembled WGS sequence"/>
</dbReference>
<sequence>MPRKTPMLDMICIMEPSILYQMLRITIQVERLLAVESYRPRNAAPHVQP</sequence>
<dbReference type="AlphaFoldDB" id="A0AAW5PCP8"/>
<feature type="non-terminal residue" evidence="1">
    <location>
        <position position="49"/>
    </location>
</feature>
<organism evidence="1 2">
    <name type="scientific">Salinibacter ruber</name>
    <dbReference type="NCBI Taxonomy" id="146919"/>
    <lineage>
        <taxon>Bacteria</taxon>
        <taxon>Pseudomonadati</taxon>
        <taxon>Rhodothermota</taxon>
        <taxon>Rhodothermia</taxon>
        <taxon>Rhodothermales</taxon>
        <taxon>Salinibacteraceae</taxon>
        <taxon>Salinibacter</taxon>
    </lineage>
</organism>
<evidence type="ECO:0000313" key="2">
    <source>
        <dbReference type="Proteomes" id="UP001155110"/>
    </source>
</evidence>
<gene>
    <name evidence="1" type="ORF">GGP99_003569</name>
</gene>